<evidence type="ECO:0000313" key="1">
    <source>
        <dbReference type="EMBL" id="VTN13559.1"/>
    </source>
</evidence>
<name>A0A4U9D4W6_RAOTE</name>
<evidence type="ECO:0000313" key="2">
    <source>
        <dbReference type="Proteomes" id="UP000339249"/>
    </source>
</evidence>
<sequence>MGVQVINTEFSGDPNQPEICEEMFYRSMEELLPIFEREVFALRSSPSVGLLPKRTTKPSIS</sequence>
<dbReference type="EMBL" id="CABDVU010000001">
    <property type="protein sequence ID" value="VTN13559.1"/>
    <property type="molecule type" value="Genomic_DNA"/>
</dbReference>
<dbReference type="Proteomes" id="UP000339249">
    <property type="component" value="Unassembled WGS sequence"/>
</dbReference>
<proteinExistence type="predicted"/>
<reference evidence="1 2" key="1">
    <citation type="submission" date="2019-04" db="EMBL/GenBank/DDBJ databases">
        <authorList>
            <consortium name="Pathogen Informatics"/>
        </authorList>
    </citation>
    <scope>NUCLEOTIDE SEQUENCE [LARGE SCALE GENOMIC DNA]</scope>
    <source>
        <strain evidence="1 2">NCTC9185</strain>
    </source>
</reference>
<dbReference type="AlphaFoldDB" id="A0A4U9D4W6"/>
<accession>A0A4U9D4W6</accession>
<protein>
    <submittedName>
        <fullName evidence="1">Uncharacterized protein</fullName>
    </submittedName>
</protein>
<organism evidence="1 2">
    <name type="scientific">Raoultella terrigena</name>
    <name type="common">Klebsiella terrigena</name>
    <dbReference type="NCBI Taxonomy" id="577"/>
    <lineage>
        <taxon>Bacteria</taxon>
        <taxon>Pseudomonadati</taxon>
        <taxon>Pseudomonadota</taxon>
        <taxon>Gammaproteobacteria</taxon>
        <taxon>Enterobacterales</taxon>
        <taxon>Enterobacteriaceae</taxon>
        <taxon>Klebsiella/Raoultella group</taxon>
        <taxon>Raoultella</taxon>
    </lineage>
</organism>
<gene>
    <name evidence="1" type="ORF">NCTC9185_05594</name>
</gene>